<sequence>MSRLIKNPLTAHRTQPIIKWETTREGNANVKKSIKLLLFLFLALGVAASLKIAVERVRVERANRSVTLAVDYQEVSRLAWWTGLKEEEVLDRFKARGINAVLFKEQTLAELVPQYLRVYSAEEAARLFPEMKGYFHPGRLYLVGDRVVLKRVKIHLENKLPSPLEVIPDVSSGDLLALSIPSFNPAELENLGVGFPEDKLDMVIRKGLYLLPQIRTWPGARAASVASTLRSIEGYGPYIAALLFNDNVLPGYPGALPVMAEEIKRLGVPVGLIEFFPQQGLKQLALLLDKRAVRVHSIPLKDMASLSWEEGVERLSLAASERNIRILILHLFFRGDTSEWLNTNLKYVDTVRASLAKEGLERGLAQPFSGLPSSRIWWSLMALGILGGGILLLKELGLSRLSWILGGLGLLGWLFALGLGYVTLARKIMALGSAVIFPTLALWLAFKDGHRPLGLAASFKLVLRSTLISLVGGLILAGLLTDTTFLLKLDEFMGVKASFLLPLVLFIVAAVYWEEKERFWAVWRRWLNQNLTVLFLLLASLGAIVIFLYLNRTGNESVGLLPLEGQLRSLLERVLLVRPRTKEFLLGYPFFLLALGWGYRHRYLPFWLLALAGQISIVNTLAHLHTPLLISLLRIFNGLWLGLLLGIVLVALANGVRSRVKL</sequence>
<gene>
    <name evidence="2" type="ORF">SAMN00808754_0432</name>
</gene>
<protein>
    <submittedName>
        <fullName evidence="2">Uncharacterized protein</fullName>
    </submittedName>
</protein>
<dbReference type="STRING" id="698762.SAMN00808754_0432"/>
<feature type="transmembrane region" description="Helical" evidence="1">
    <location>
        <begin position="428"/>
        <end position="446"/>
    </location>
</feature>
<dbReference type="InterPro" id="IPR043748">
    <property type="entry name" value="DUF5693"/>
</dbReference>
<keyword evidence="3" id="KW-1185">Reference proteome</keyword>
<dbReference type="AlphaFoldDB" id="A0A1W1VDC5"/>
<organism evidence="2 3">
    <name type="scientific">Thermanaeromonas toyohensis ToBE</name>
    <dbReference type="NCBI Taxonomy" id="698762"/>
    <lineage>
        <taxon>Bacteria</taxon>
        <taxon>Bacillati</taxon>
        <taxon>Bacillota</taxon>
        <taxon>Clostridia</taxon>
        <taxon>Neomoorellales</taxon>
        <taxon>Neomoorellaceae</taxon>
        <taxon>Thermanaeromonas</taxon>
    </lineage>
</organism>
<feature type="transmembrane region" description="Helical" evidence="1">
    <location>
        <begin position="493"/>
        <end position="513"/>
    </location>
</feature>
<proteinExistence type="predicted"/>
<feature type="transmembrane region" description="Helical" evidence="1">
    <location>
        <begin position="606"/>
        <end position="626"/>
    </location>
</feature>
<keyword evidence="1" id="KW-0472">Membrane</keyword>
<evidence type="ECO:0000256" key="1">
    <source>
        <dbReference type="SAM" id="Phobius"/>
    </source>
</evidence>
<feature type="transmembrane region" description="Helical" evidence="1">
    <location>
        <begin position="36"/>
        <end position="54"/>
    </location>
</feature>
<accession>A0A1W1VDC5</accession>
<feature type="transmembrane region" description="Helical" evidence="1">
    <location>
        <begin position="533"/>
        <end position="550"/>
    </location>
</feature>
<evidence type="ECO:0000313" key="3">
    <source>
        <dbReference type="Proteomes" id="UP000192569"/>
    </source>
</evidence>
<feature type="transmembrane region" description="Helical" evidence="1">
    <location>
        <begin position="376"/>
        <end position="394"/>
    </location>
</feature>
<name>A0A1W1VDC5_9FIRM</name>
<feature type="transmembrane region" description="Helical" evidence="1">
    <location>
        <begin position="638"/>
        <end position="656"/>
    </location>
</feature>
<dbReference type="Pfam" id="PF18949">
    <property type="entry name" value="DUF5693"/>
    <property type="match status" value="1"/>
</dbReference>
<dbReference type="Proteomes" id="UP000192569">
    <property type="component" value="Chromosome I"/>
</dbReference>
<keyword evidence="1" id="KW-1133">Transmembrane helix</keyword>
<feature type="transmembrane region" description="Helical" evidence="1">
    <location>
        <begin position="401"/>
        <end position="422"/>
    </location>
</feature>
<dbReference type="EMBL" id="LT838272">
    <property type="protein sequence ID" value="SMB91382.1"/>
    <property type="molecule type" value="Genomic_DNA"/>
</dbReference>
<evidence type="ECO:0000313" key="2">
    <source>
        <dbReference type="EMBL" id="SMB91382.1"/>
    </source>
</evidence>
<keyword evidence="1" id="KW-0812">Transmembrane</keyword>
<reference evidence="2 3" key="1">
    <citation type="submission" date="2017-04" db="EMBL/GenBank/DDBJ databases">
        <authorList>
            <person name="Afonso C.L."/>
            <person name="Miller P.J."/>
            <person name="Scott M.A."/>
            <person name="Spackman E."/>
            <person name="Goraichik I."/>
            <person name="Dimitrov K.M."/>
            <person name="Suarez D.L."/>
            <person name="Swayne D.E."/>
        </authorList>
    </citation>
    <scope>NUCLEOTIDE SEQUENCE [LARGE SCALE GENOMIC DNA]</scope>
    <source>
        <strain evidence="2 3">ToBE</strain>
    </source>
</reference>
<feature type="transmembrane region" description="Helical" evidence="1">
    <location>
        <begin position="467"/>
        <end position="487"/>
    </location>
</feature>